<evidence type="ECO:0000313" key="1">
    <source>
        <dbReference type="EMBL" id="QOI69555.1"/>
    </source>
</evidence>
<keyword evidence="2" id="KW-1185">Reference proteome</keyword>
<reference evidence="1" key="1">
    <citation type="submission" date="2020-08" db="EMBL/GenBank/DDBJ databases">
        <authorList>
            <person name="Nguyen N.T.T."/>
            <person name="Holtappels D."/>
            <person name="Doan T.T.K."/>
            <person name="Pham H.K.N."/>
            <person name="Wagemans J."/>
        </authorList>
    </citation>
    <scope>NUCLEOTIDE SEQUENCE</scope>
</reference>
<name>A0A868BZ68_9CAUD</name>
<organism evidence="1 2">
    <name type="scientific">Xanthomonas phage Xaa_vB_phi31</name>
    <dbReference type="NCBI Taxonomy" id="2776752"/>
    <lineage>
        <taxon>Viruses</taxon>
        <taxon>Duplodnaviria</taxon>
        <taxon>Heunggongvirae</taxon>
        <taxon>Uroviricota</taxon>
        <taxon>Caudoviricetes</taxon>
        <taxon>Autographivirales</taxon>
        <taxon>Autonotataviridae</taxon>
        <taxon>Gujervirinae</taxon>
        <taxon>Pazvirus</taxon>
        <taxon>Pazvirus 31</taxon>
    </lineage>
</organism>
<evidence type="ECO:0000313" key="2">
    <source>
        <dbReference type="Proteomes" id="UP000671943"/>
    </source>
</evidence>
<proteinExistence type="predicted"/>
<protein>
    <submittedName>
        <fullName evidence="1">Uncharacterized protein</fullName>
    </submittedName>
</protein>
<dbReference type="EMBL" id="MT951568">
    <property type="protein sequence ID" value="QOI69555.1"/>
    <property type="molecule type" value="Genomic_DNA"/>
</dbReference>
<sequence length="92" mass="10411">MILLCAGVPQIAGSRAPPYTLSHTHARSILDPHTRHARLSARTAPERTRACTHVHAHTARLRYTRTRVLTLGTQPDRVQNFPVDQPRIFTLR</sequence>
<gene>
    <name evidence="1" type="ORF">XaavBphi31_58</name>
</gene>
<dbReference type="Proteomes" id="UP000671943">
    <property type="component" value="Segment"/>
</dbReference>
<accession>A0A868BZ68</accession>